<accession>A0A4C1V1H0</accession>
<dbReference type="Proteomes" id="UP000299102">
    <property type="component" value="Unassembled WGS sequence"/>
</dbReference>
<keyword evidence="2" id="KW-1185">Reference proteome</keyword>
<dbReference type="EMBL" id="BGZK01000258">
    <property type="protein sequence ID" value="GBP32359.1"/>
    <property type="molecule type" value="Genomic_DNA"/>
</dbReference>
<gene>
    <name evidence="1" type="ORF">EVAR_25614_1</name>
</gene>
<comment type="caution">
    <text evidence="1">The sequence shown here is derived from an EMBL/GenBank/DDBJ whole genome shotgun (WGS) entry which is preliminary data.</text>
</comment>
<proteinExistence type="predicted"/>
<sequence>MVQSTQLGALAKSPPCALGRRHPDVVRHRLDRFELGVPHATIREKAKITDALNYAFKLKWRWAGHVARMIDQLRKTDYGLTSWPDPSGARKRGRPFTEWENELMKAKAKNWKIKAKGINE</sequence>
<evidence type="ECO:0000313" key="2">
    <source>
        <dbReference type="Proteomes" id="UP000299102"/>
    </source>
</evidence>
<organism evidence="1 2">
    <name type="scientific">Eumeta variegata</name>
    <name type="common">Bagworm moth</name>
    <name type="synonym">Eumeta japonica</name>
    <dbReference type="NCBI Taxonomy" id="151549"/>
    <lineage>
        <taxon>Eukaryota</taxon>
        <taxon>Metazoa</taxon>
        <taxon>Ecdysozoa</taxon>
        <taxon>Arthropoda</taxon>
        <taxon>Hexapoda</taxon>
        <taxon>Insecta</taxon>
        <taxon>Pterygota</taxon>
        <taxon>Neoptera</taxon>
        <taxon>Endopterygota</taxon>
        <taxon>Lepidoptera</taxon>
        <taxon>Glossata</taxon>
        <taxon>Ditrysia</taxon>
        <taxon>Tineoidea</taxon>
        <taxon>Psychidae</taxon>
        <taxon>Oiketicinae</taxon>
        <taxon>Eumeta</taxon>
    </lineage>
</organism>
<dbReference type="AlphaFoldDB" id="A0A4C1V1H0"/>
<evidence type="ECO:0000313" key="1">
    <source>
        <dbReference type="EMBL" id="GBP32359.1"/>
    </source>
</evidence>
<dbReference type="OrthoDB" id="407509at2759"/>
<reference evidence="1 2" key="1">
    <citation type="journal article" date="2019" name="Commun. Biol.">
        <title>The bagworm genome reveals a unique fibroin gene that provides high tensile strength.</title>
        <authorList>
            <person name="Kono N."/>
            <person name="Nakamura H."/>
            <person name="Ohtoshi R."/>
            <person name="Tomita M."/>
            <person name="Numata K."/>
            <person name="Arakawa K."/>
        </authorList>
    </citation>
    <scope>NUCLEOTIDE SEQUENCE [LARGE SCALE GENOMIC DNA]</scope>
</reference>
<protein>
    <submittedName>
        <fullName evidence="1">Uncharacterized protein</fullName>
    </submittedName>
</protein>
<name>A0A4C1V1H0_EUMVA</name>